<dbReference type="AlphaFoldDB" id="A0A813JHC5"/>
<dbReference type="Proteomes" id="UP000626109">
    <property type="component" value="Unassembled WGS sequence"/>
</dbReference>
<comment type="caution">
    <text evidence="3">The sequence shown here is derived from an EMBL/GenBank/DDBJ whole genome shotgun (WGS) entry which is preliminary data.</text>
</comment>
<name>A0A813JHC5_POLGL</name>
<protein>
    <submittedName>
        <fullName evidence="3">Uncharacterized protein</fullName>
    </submittedName>
</protein>
<reference evidence="3" key="1">
    <citation type="submission" date="2021-02" db="EMBL/GenBank/DDBJ databases">
        <authorList>
            <person name="Dougan E. K."/>
            <person name="Rhodes N."/>
            <person name="Thang M."/>
            <person name="Chan C."/>
        </authorList>
    </citation>
    <scope>NUCLEOTIDE SEQUENCE</scope>
</reference>
<gene>
    <name evidence="2" type="ORF">PGLA1383_LOCUS44967</name>
    <name evidence="3" type="ORF">PGLA2088_LOCUS21019</name>
</gene>
<evidence type="ECO:0000256" key="1">
    <source>
        <dbReference type="SAM" id="Phobius"/>
    </source>
</evidence>
<keyword evidence="5" id="KW-1185">Reference proteome</keyword>
<keyword evidence="1" id="KW-1133">Transmembrane helix</keyword>
<keyword evidence="1" id="KW-0812">Transmembrane</keyword>
<evidence type="ECO:0000313" key="5">
    <source>
        <dbReference type="Proteomes" id="UP000654075"/>
    </source>
</evidence>
<evidence type="ECO:0000313" key="3">
    <source>
        <dbReference type="EMBL" id="CAE8678811.1"/>
    </source>
</evidence>
<evidence type="ECO:0000313" key="4">
    <source>
        <dbReference type="Proteomes" id="UP000626109"/>
    </source>
</evidence>
<sequence>APCRHCVALRRSDAGPGKDCPKAAALASLFALGAVAWQRARRRRTRRNSRGGEEGGFSSFEGEGLQLLLAEGLGPCVSHSFNQRRAAEAE</sequence>
<feature type="non-terminal residue" evidence="3">
    <location>
        <position position="1"/>
    </location>
</feature>
<proteinExistence type="predicted"/>
<organism evidence="3 4">
    <name type="scientific">Polarella glacialis</name>
    <name type="common">Dinoflagellate</name>
    <dbReference type="NCBI Taxonomy" id="89957"/>
    <lineage>
        <taxon>Eukaryota</taxon>
        <taxon>Sar</taxon>
        <taxon>Alveolata</taxon>
        <taxon>Dinophyceae</taxon>
        <taxon>Suessiales</taxon>
        <taxon>Suessiaceae</taxon>
        <taxon>Polarella</taxon>
    </lineage>
</organism>
<keyword evidence="1" id="KW-0472">Membrane</keyword>
<feature type="transmembrane region" description="Helical" evidence="1">
    <location>
        <begin position="23"/>
        <end position="40"/>
    </location>
</feature>
<dbReference type="Proteomes" id="UP000654075">
    <property type="component" value="Unassembled WGS sequence"/>
</dbReference>
<dbReference type="EMBL" id="CAJNNW010025713">
    <property type="protein sequence ID" value="CAE8678811.1"/>
    <property type="molecule type" value="Genomic_DNA"/>
</dbReference>
<feature type="non-terminal residue" evidence="3">
    <location>
        <position position="90"/>
    </location>
</feature>
<evidence type="ECO:0000313" key="2">
    <source>
        <dbReference type="EMBL" id="CAE8628305.1"/>
    </source>
</evidence>
<accession>A0A813JHC5</accession>
<dbReference type="EMBL" id="CAJNNV010029367">
    <property type="protein sequence ID" value="CAE8628305.1"/>
    <property type="molecule type" value="Genomic_DNA"/>
</dbReference>